<dbReference type="PANTHER" id="PTHR31151">
    <property type="entry name" value="PROLINE-TRNA LIGASE (DUF1680)"/>
    <property type="match status" value="1"/>
</dbReference>
<feature type="domain" description="Glycoside hydrolase GH146 substrate-binding" evidence="4">
    <location>
        <begin position="634"/>
        <end position="755"/>
    </location>
</feature>
<dbReference type="PANTHER" id="PTHR31151:SF0">
    <property type="entry name" value="PROLINE-TRNA LIGASE (DUF1680)"/>
    <property type="match status" value="1"/>
</dbReference>
<dbReference type="Pfam" id="PF20736">
    <property type="entry name" value="Glyco_hydro127M"/>
    <property type="match status" value="1"/>
</dbReference>
<evidence type="ECO:0000259" key="5">
    <source>
        <dbReference type="Pfam" id="PF20736"/>
    </source>
</evidence>
<dbReference type="EMBL" id="JBHRYQ010000001">
    <property type="protein sequence ID" value="MFC3813216.1"/>
    <property type="molecule type" value="Genomic_DNA"/>
</dbReference>
<gene>
    <name evidence="6" type="ORF">ACFOOI_21300</name>
</gene>
<feature type="domain" description="DUF4986" evidence="3">
    <location>
        <begin position="539"/>
        <end position="610"/>
    </location>
</feature>
<dbReference type="Proteomes" id="UP001595616">
    <property type="component" value="Unassembled WGS sequence"/>
</dbReference>
<feature type="signal peptide" evidence="1">
    <location>
        <begin position="1"/>
        <end position="17"/>
    </location>
</feature>
<dbReference type="RefSeq" id="WP_379840120.1">
    <property type="nucleotide sequence ID" value="NZ_JBHRYQ010000001.1"/>
</dbReference>
<keyword evidence="7" id="KW-1185">Reference proteome</keyword>
<dbReference type="InterPro" id="IPR008928">
    <property type="entry name" value="6-hairpin_glycosidase_sf"/>
</dbReference>
<evidence type="ECO:0000259" key="2">
    <source>
        <dbReference type="Pfam" id="PF07944"/>
    </source>
</evidence>
<dbReference type="InterPro" id="IPR032275">
    <property type="entry name" value="DUF4986"/>
</dbReference>
<feature type="domain" description="Non-reducing end beta-L-arabinofuranosidase-like GH127 catalytic" evidence="2">
    <location>
        <begin position="26"/>
        <end position="407"/>
    </location>
</feature>
<dbReference type="InterPro" id="IPR049046">
    <property type="entry name" value="Beta-AFase-like_GH127_middle"/>
</dbReference>
<dbReference type="InterPro" id="IPR012878">
    <property type="entry name" value="Beta-AFase-like_GH127_cat"/>
</dbReference>
<evidence type="ECO:0000313" key="7">
    <source>
        <dbReference type="Proteomes" id="UP001595616"/>
    </source>
</evidence>
<sequence>MKKTILILLLHSSLSWAQMQPFPLQEVKLTAGVFKNAQEVDLKYMLALNPDKLLAPYLIDSDLPLKAERYGNWESSGLDGHIGGHYLSALAMMYASTGNPEMKSRLEYMVSELARCQAKNGNGYVGGIPNGKVFWERIHKGDIDGSTFGLNNTWVPLYNIHKLFAGLRDAYQIAGNQEAKNILIGLGDWFLELIKPLSNEQVQQVLRTEHGGMNEVFADLYIITNESKYLAAAQRLSHQSILKPLLAKEDKLTGLHANTQIPKVIGFEKIAKLTNNADWSGAAQYFWQNVTQTRSVAFGGNSFREHFNPIDDFNKMLVSNQGPETCNSFNMLRLSMALFLDKNDVSYLDFYERTLYNHILSSQHPEKGGFVYFTPIRPNHYRVYSQPETSMWCCVGSGLENHTKYGELIYSHTHNDVFVNLFIPSELNWQEKGIQIIQNTNFPYINTTELVMKLPKNQSFSLNIRYPKWAESAKVTVNGKIQKINKKPSEYISLDRKWRNGDKISIEFGMKTRLEYLPDGSNWAAFVRGPIVLAAKTSTEDLRGLFADDSRMGHETKGKLFPINKAYALVDESGNYLSKLKPIDNLNFTLDSLHLQPFFDLHDARYQMYFQTFTKEEYEKQKDIQKQTEEALMALEARTVDKINCGEQQPEVDHNYIGEQSNSGYDEEQFWRNTRSFISYQLLNKDQRGTYIEISSLDDFKTENLEITINGISIEVFSNNSKTIRLKLPKAEQISLKIRVMSNYTTPRFTEIRIISNE</sequence>
<evidence type="ECO:0000259" key="4">
    <source>
        <dbReference type="Pfam" id="PF20620"/>
    </source>
</evidence>
<feature type="chain" id="PRO_5045062118" evidence="1">
    <location>
        <begin position="18"/>
        <end position="758"/>
    </location>
</feature>
<protein>
    <submittedName>
        <fullName evidence="6">Beta-L-arabinofuranosidase domain-containing protein</fullName>
    </submittedName>
</protein>
<dbReference type="InterPro" id="IPR046544">
    <property type="entry name" value="GH146_SB_dom"/>
</dbReference>
<reference evidence="7" key="1">
    <citation type="journal article" date="2019" name="Int. J. Syst. Evol. Microbiol.">
        <title>The Global Catalogue of Microorganisms (GCM) 10K type strain sequencing project: providing services to taxonomists for standard genome sequencing and annotation.</title>
        <authorList>
            <consortium name="The Broad Institute Genomics Platform"/>
            <consortium name="The Broad Institute Genome Sequencing Center for Infectious Disease"/>
            <person name="Wu L."/>
            <person name="Ma J."/>
        </authorList>
    </citation>
    <scope>NUCLEOTIDE SEQUENCE [LARGE SCALE GENOMIC DNA]</scope>
    <source>
        <strain evidence="7">CECT 7956</strain>
    </source>
</reference>
<organism evidence="6 7">
    <name type="scientific">Lacihabitans lacunae</name>
    <dbReference type="NCBI Taxonomy" id="1028214"/>
    <lineage>
        <taxon>Bacteria</taxon>
        <taxon>Pseudomonadati</taxon>
        <taxon>Bacteroidota</taxon>
        <taxon>Cytophagia</taxon>
        <taxon>Cytophagales</taxon>
        <taxon>Leadbetterellaceae</taxon>
        <taxon>Lacihabitans</taxon>
    </lineage>
</organism>
<accession>A0ABV7Z4L7</accession>
<dbReference type="Pfam" id="PF20620">
    <property type="entry name" value="DUF6805"/>
    <property type="match status" value="1"/>
</dbReference>
<name>A0ABV7Z4L7_9BACT</name>
<evidence type="ECO:0000259" key="3">
    <source>
        <dbReference type="Pfam" id="PF16375"/>
    </source>
</evidence>
<proteinExistence type="predicted"/>
<dbReference type="Pfam" id="PF07944">
    <property type="entry name" value="Beta-AFase-like_GH127_cat"/>
    <property type="match status" value="1"/>
</dbReference>
<keyword evidence="1" id="KW-0732">Signal</keyword>
<evidence type="ECO:0000313" key="6">
    <source>
        <dbReference type="EMBL" id="MFC3813216.1"/>
    </source>
</evidence>
<dbReference type="SUPFAM" id="SSF48208">
    <property type="entry name" value="Six-hairpin glycosidases"/>
    <property type="match status" value="1"/>
</dbReference>
<feature type="domain" description="Non-reducing end beta-L-arabinofuranosidase-like GH127 middle" evidence="5">
    <location>
        <begin position="417"/>
        <end position="510"/>
    </location>
</feature>
<evidence type="ECO:0000256" key="1">
    <source>
        <dbReference type="SAM" id="SignalP"/>
    </source>
</evidence>
<comment type="caution">
    <text evidence="6">The sequence shown here is derived from an EMBL/GenBank/DDBJ whole genome shotgun (WGS) entry which is preliminary data.</text>
</comment>
<dbReference type="Pfam" id="PF16375">
    <property type="entry name" value="DUF4986"/>
    <property type="match status" value="1"/>
</dbReference>